<feature type="compositionally biased region" description="Polar residues" evidence="1">
    <location>
        <begin position="275"/>
        <end position="300"/>
    </location>
</feature>
<feature type="compositionally biased region" description="Basic and acidic residues" evidence="1">
    <location>
        <begin position="173"/>
        <end position="188"/>
    </location>
</feature>
<dbReference type="AlphaFoldDB" id="A0A6P7GID4"/>
<feature type="non-terminal residue" evidence="2">
    <location>
        <position position="1"/>
    </location>
</feature>
<name>A0A6P7GID4_DIAVI</name>
<feature type="compositionally biased region" description="Low complexity" evidence="1">
    <location>
        <begin position="96"/>
        <end position="107"/>
    </location>
</feature>
<evidence type="ECO:0000313" key="2">
    <source>
        <dbReference type="RefSeq" id="XP_028144938.1"/>
    </source>
</evidence>
<accession>A0A6P7GID4</accession>
<feature type="compositionally biased region" description="Polar residues" evidence="1">
    <location>
        <begin position="7"/>
        <end position="18"/>
    </location>
</feature>
<feature type="compositionally biased region" description="Basic and acidic residues" evidence="1">
    <location>
        <begin position="236"/>
        <end position="251"/>
    </location>
</feature>
<feature type="compositionally biased region" description="Basic and acidic residues" evidence="1">
    <location>
        <begin position="149"/>
        <end position="158"/>
    </location>
</feature>
<feature type="compositionally biased region" description="Basic and acidic residues" evidence="1">
    <location>
        <begin position="23"/>
        <end position="32"/>
    </location>
</feature>
<feature type="compositionally biased region" description="Basic and acidic residues" evidence="1">
    <location>
        <begin position="86"/>
        <end position="95"/>
    </location>
</feature>
<feature type="compositionally biased region" description="Basic and acidic residues" evidence="1">
    <location>
        <begin position="47"/>
        <end position="62"/>
    </location>
</feature>
<protein>
    <submittedName>
        <fullName evidence="2">Triadin-like</fullName>
    </submittedName>
</protein>
<feature type="compositionally biased region" description="Basic and acidic residues" evidence="1">
    <location>
        <begin position="264"/>
        <end position="274"/>
    </location>
</feature>
<feature type="compositionally biased region" description="Basic and acidic residues" evidence="1">
    <location>
        <begin position="110"/>
        <end position="125"/>
    </location>
</feature>
<evidence type="ECO:0000256" key="1">
    <source>
        <dbReference type="SAM" id="MobiDB-lite"/>
    </source>
</evidence>
<gene>
    <name evidence="2" type="primary">LOC114338536</name>
</gene>
<feature type="region of interest" description="Disordered" evidence="1">
    <location>
        <begin position="1"/>
        <end position="300"/>
    </location>
</feature>
<dbReference type="InParanoid" id="A0A6P7GID4"/>
<reference evidence="2" key="1">
    <citation type="submission" date="2025-08" db="UniProtKB">
        <authorList>
            <consortium name="RefSeq"/>
        </authorList>
    </citation>
    <scope>IDENTIFICATION</scope>
    <source>
        <tissue evidence="2">Whole insect</tissue>
    </source>
</reference>
<feature type="compositionally biased region" description="Polar residues" evidence="1">
    <location>
        <begin position="252"/>
        <end position="261"/>
    </location>
</feature>
<feature type="compositionally biased region" description="Polar residues" evidence="1">
    <location>
        <begin position="189"/>
        <end position="198"/>
    </location>
</feature>
<sequence length="300" mass="34369">LQKESNTDLLNRTINSDPGTPIIRKDKSRVNQEENTITEEYNTEAGKVQERKEEKPSKEKNIKIQSNPNTVLSKEINHSIPGAPIIRKDKSRVNQEENTITEEYNTEAGKVQERKEEKPSKEKNIKIQSNPNTVLSKEINHSIPGAPIIRKDKSRVNQEENTITEEYNTEAGKVQERKEEKPSKEKNIKIQSNPNTVLSKEINHSIPGAPIIRKDKSRVNQEENTITEEYNTEAGKVQERKEEKPSKEKNIKIQSNPNTVLSKEINHSIPEKKANNPTQEALHTNQKPFYKTRLNSTSKK</sequence>
<feature type="compositionally biased region" description="Polar residues" evidence="1">
    <location>
        <begin position="126"/>
        <end position="135"/>
    </location>
</feature>
<proteinExistence type="predicted"/>
<feature type="compositionally biased region" description="Polar residues" evidence="1">
    <location>
        <begin position="63"/>
        <end position="72"/>
    </location>
</feature>
<feature type="compositionally biased region" description="Low complexity" evidence="1">
    <location>
        <begin position="33"/>
        <end position="44"/>
    </location>
</feature>
<organism evidence="2">
    <name type="scientific">Diabrotica virgifera virgifera</name>
    <name type="common">western corn rootworm</name>
    <dbReference type="NCBI Taxonomy" id="50390"/>
    <lineage>
        <taxon>Eukaryota</taxon>
        <taxon>Metazoa</taxon>
        <taxon>Ecdysozoa</taxon>
        <taxon>Arthropoda</taxon>
        <taxon>Hexapoda</taxon>
        <taxon>Insecta</taxon>
        <taxon>Pterygota</taxon>
        <taxon>Neoptera</taxon>
        <taxon>Endopterygota</taxon>
        <taxon>Coleoptera</taxon>
        <taxon>Polyphaga</taxon>
        <taxon>Cucujiformia</taxon>
        <taxon>Chrysomeloidea</taxon>
        <taxon>Chrysomelidae</taxon>
        <taxon>Galerucinae</taxon>
        <taxon>Diabroticina</taxon>
        <taxon>Diabroticites</taxon>
        <taxon>Diabrotica</taxon>
    </lineage>
</organism>
<feature type="compositionally biased region" description="Low complexity" evidence="1">
    <location>
        <begin position="222"/>
        <end position="233"/>
    </location>
</feature>
<feature type="compositionally biased region" description="Basic and acidic residues" evidence="1">
    <location>
        <begin position="212"/>
        <end position="221"/>
    </location>
</feature>
<dbReference type="RefSeq" id="XP_028144938.1">
    <property type="nucleotide sequence ID" value="XM_028289137.1"/>
</dbReference>
<feature type="compositionally biased region" description="Low complexity" evidence="1">
    <location>
        <begin position="159"/>
        <end position="170"/>
    </location>
</feature>